<dbReference type="Proteomes" id="UP000503144">
    <property type="component" value="Chromosome"/>
</dbReference>
<feature type="transmembrane region" description="Helical" evidence="5">
    <location>
        <begin position="18"/>
        <end position="38"/>
    </location>
</feature>
<evidence type="ECO:0000256" key="3">
    <source>
        <dbReference type="ARBA" id="ARBA00022989"/>
    </source>
</evidence>
<dbReference type="RefSeq" id="WP_168805925.1">
    <property type="nucleotide sequence ID" value="NZ_CP051204.2"/>
</dbReference>
<organism evidence="6 8">
    <name type="scientific">Chitinophaga oryzae</name>
    <dbReference type="NCBI Taxonomy" id="2725414"/>
    <lineage>
        <taxon>Bacteria</taxon>
        <taxon>Pseudomonadati</taxon>
        <taxon>Bacteroidota</taxon>
        <taxon>Chitinophagia</taxon>
        <taxon>Chitinophagales</taxon>
        <taxon>Chitinophagaceae</taxon>
        <taxon>Chitinophaga</taxon>
    </lineage>
</organism>
<dbReference type="EMBL" id="CP051204">
    <property type="protein sequence ID" value="QJB39570.1"/>
    <property type="molecule type" value="Genomic_DNA"/>
</dbReference>
<feature type="transmembrane region" description="Helical" evidence="5">
    <location>
        <begin position="104"/>
        <end position="124"/>
    </location>
</feature>
<evidence type="ECO:0000256" key="4">
    <source>
        <dbReference type="ARBA" id="ARBA00023136"/>
    </source>
</evidence>
<feature type="transmembrane region" description="Helical" evidence="5">
    <location>
        <begin position="66"/>
        <end position="92"/>
    </location>
</feature>
<keyword evidence="9" id="KW-1185">Reference proteome</keyword>
<sequence>MVHSGDGQWQAISSCRQGYSGVIPLPLTALWSSTIVMIKKYRQMFVQIADTLFVRDKTTCMKKEKIIYRAATAAIALISIGGAIGLLTSSFMIQTVDQMGYPGYFRVELAIGKIIGGLVLLLPVAPNIKEWAYAGLAINVLSAFVAFAAIHGTPGQYVWPAVALLLLIVSYACFKKINMRAAV</sequence>
<feature type="transmembrane region" description="Helical" evidence="5">
    <location>
        <begin position="157"/>
        <end position="174"/>
    </location>
</feature>
<evidence type="ECO:0000256" key="1">
    <source>
        <dbReference type="ARBA" id="ARBA00004141"/>
    </source>
</evidence>
<accession>A0AAE6ZI05</accession>
<dbReference type="InterPro" id="IPR032808">
    <property type="entry name" value="DoxX"/>
</dbReference>
<gene>
    <name evidence="7" type="ORF">HF324_17575</name>
    <name evidence="6" type="ORF">HF329_17940</name>
</gene>
<dbReference type="KEGG" id="coy:HF329_17940"/>
<dbReference type="Proteomes" id="UP000502421">
    <property type="component" value="Chromosome"/>
</dbReference>
<feature type="transmembrane region" description="Helical" evidence="5">
    <location>
        <begin position="131"/>
        <end position="151"/>
    </location>
</feature>
<evidence type="ECO:0000256" key="2">
    <source>
        <dbReference type="ARBA" id="ARBA00022692"/>
    </source>
</evidence>
<keyword evidence="4 5" id="KW-0472">Membrane</keyword>
<evidence type="ECO:0000313" key="6">
    <source>
        <dbReference type="EMBL" id="QJB33096.1"/>
    </source>
</evidence>
<dbReference type="GO" id="GO:0016020">
    <property type="term" value="C:membrane"/>
    <property type="evidence" value="ECO:0007669"/>
    <property type="project" value="UniProtKB-SubCell"/>
</dbReference>
<evidence type="ECO:0000256" key="5">
    <source>
        <dbReference type="SAM" id="Phobius"/>
    </source>
</evidence>
<evidence type="ECO:0000313" key="7">
    <source>
        <dbReference type="EMBL" id="QJB39570.1"/>
    </source>
</evidence>
<proteinExistence type="predicted"/>
<name>A0AAE6ZI05_9BACT</name>
<reference evidence="8 9" key="1">
    <citation type="submission" date="2020-04" db="EMBL/GenBank/DDBJ databases">
        <authorList>
            <person name="Kittiwongwattana C."/>
        </authorList>
    </citation>
    <scope>NUCLEOTIDE SEQUENCE [LARGE SCALE GENOMIC DNA]</scope>
    <source>
        <strain evidence="9">1303</strain>
        <strain evidence="8">1310</strain>
    </source>
</reference>
<dbReference type="Pfam" id="PF13564">
    <property type="entry name" value="DoxX_2"/>
    <property type="match status" value="1"/>
</dbReference>
<evidence type="ECO:0000313" key="9">
    <source>
        <dbReference type="Proteomes" id="UP000503144"/>
    </source>
</evidence>
<dbReference type="EMBL" id="CP051205">
    <property type="protein sequence ID" value="QJB33096.1"/>
    <property type="molecule type" value="Genomic_DNA"/>
</dbReference>
<keyword evidence="2 5" id="KW-0812">Transmembrane</keyword>
<keyword evidence="3 5" id="KW-1133">Transmembrane helix</keyword>
<protein>
    <submittedName>
        <fullName evidence="6">DoxX family protein</fullName>
    </submittedName>
</protein>
<reference evidence="6 9" key="2">
    <citation type="submission" date="2020-09" db="EMBL/GenBank/DDBJ databases">
        <authorList>
            <person name="Kittiwongwattana C."/>
        </authorList>
    </citation>
    <scope>NUCLEOTIDE SEQUENCE</scope>
    <source>
        <strain evidence="7 9">1303</strain>
        <strain evidence="6">1310</strain>
    </source>
</reference>
<comment type="subcellular location">
    <subcellularLocation>
        <location evidence="1">Membrane</location>
        <topology evidence="1">Multi-pass membrane protein</topology>
    </subcellularLocation>
</comment>
<dbReference type="AlphaFoldDB" id="A0AAE6ZI05"/>
<evidence type="ECO:0000313" key="8">
    <source>
        <dbReference type="Proteomes" id="UP000502421"/>
    </source>
</evidence>